<keyword evidence="1" id="KW-1133">Transmembrane helix</keyword>
<evidence type="ECO:0000313" key="3">
    <source>
        <dbReference type="Proteomes" id="UP000034701"/>
    </source>
</evidence>
<organism evidence="2 3">
    <name type="scientific">Candidatus Nomurabacteria bacterium GW2011_GWA1_37_20</name>
    <dbReference type="NCBI Taxonomy" id="1618729"/>
    <lineage>
        <taxon>Bacteria</taxon>
        <taxon>Candidatus Nomuraibacteriota</taxon>
    </lineage>
</organism>
<dbReference type="SUPFAM" id="SSF49503">
    <property type="entry name" value="Cupredoxins"/>
    <property type="match status" value="1"/>
</dbReference>
<accession>A0A0G0J943</accession>
<dbReference type="Gene3D" id="2.60.40.420">
    <property type="entry name" value="Cupredoxins - blue copper proteins"/>
    <property type="match status" value="1"/>
</dbReference>
<dbReference type="InterPro" id="IPR052721">
    <property type="entry name" value="ET_Amicyanin"/>
</dbReference>
<dbReference type="AlphaFoldDB" id="A0A0G0J943"/>
<keyword evidence="1" id="KW-0472">Membrane</keyword>
<name>A0A0G0J943_9BACT</name>
<feature type="transmembrane region" description="Helical" evidence="1">
    <location>
        <begin position="6"/>
        <end position="22"/>
    </location>
</feature>
<proteinExistence type="predicted"/>
<protein>
    <submittedName>
        <fullName evidence="2">Plastocyanin</fullName>
    </submittedName>
</protein>
<keyword evidence="1" id="KW-0812">Transmembrane</keyword>
<evidence type="ECO:0000313" key="2">
    <source>
        <dbReference type="EMBL" id="KKQ33309.1"/>
    </source>
</evidence>
<dbReference type="PANTHER" id="PTHR36507">
    <property type="entry name" value="BLL1555 PROTEIN"/>
    <property type="match status" value="1"/>
</dbReference>
<dbReference type="PANTHER" id="PTHR36507:SF1">
    <property type="entry name" value="BLL1555 PROTEIN"/>
    <property type="match status" value="1"/>
</dbReference>
<sequence>MNKTFTTVLILIIIVLGGYFLLKNPKAQAPTIETPVISTSTGDTDNSVPSANQNVITYTNIGYSPSTLTVQVGTTVTFKNESSMAMWAASASHPTHKVYPTTGGCLGSTFDACRGIQPGDSWSFKFDIAGNWKYHDHLKPSFFGTIIVK</sequence>
<dbReference type="EMBL" id="LBTA01000011">
    <property type="protein sequence ID" value="KKQ33309.1"/>
    <property type="molecule type" value="Genomic_DNA"/>
</dbReference>
<dbReference type="InterPro" id="IPR008972">
    <property type="entry name" value="Cupredoxin"/>
</dbReference>
<dbReference type="Proteomes" id="UP000034701">
    <property type="component" value="Unassembled WGS sequence"/>
</dbReference>
<comment type="caution">
    <text evidence="2">The sequence shown here is derived from an EMBL/GenBank/DDBJ whole genome shotgun (WGS) entry which is preliminary data.</text>
</comment>
<gene>
    <name evidence="2" type="ORF">US45_C0011G0004</name>
</gene>
<reference evidence="2 3" key="1">
    <citation type="journal article" date="2015" name="Nature">
        <title>rRNA introns, odd ribosomes, and small enigmatic genomes across a large radiation of phyla.</title>
        <authorList>
            <person name="Brown C.T."/>
            <person name="Hug L.A."/>
            <person name="Thomas B.C."/>
            <person name="Sharon I."/>
            <person name="Castelle C.J."/>
            <person name="Singh A."/>
            <person name="Wilkins M.J."/>
            <person name="Williams K.H."/>
            <person name="Banfield J.F."/>
        </authorList>
    </citation>
    <scope>NUCLEOTIDE SEQUENCE [LARGE SCALE GENOMIC DNA]</scope>
</reference>
<evidence type="ECO:0000256" key="1">
    <source>
        <dbReference type="SAM" id="Phobius"/>
    </source>
</evidence>